<dbReference type="SMART" id="SM00448">
    <property type="entry name" value="REC"/>
    <property type="match status" value="1"/>
</dbReference>
<evidence type="ECO:0000256" key="6">
    <source>
        <dbReference type="ARBA" id="ARBA00023163"/>
    </source>
</evidence>
<dbReference type="SUPFAM" id="SSF52172">
    <property type="entry name" value="CheY-like"/>
    <property type="match status" value="1"/>
</dbReference>
<sequence length="235" mass="26465">MEEDFLSKGEPMRLLLAEDELDLSRALVRILKANHYEVDAVYDGRDALDYLETGVYDGAILDVMMPKMDGFTVLRKIRSAQNDIPVLMLTARSEIDDRVQGLDSGADDYLTKPFSTRELIARVRSITRRRTVATDASMHLGRLTLDQLTCTANAPGGSLHLANKEYQILEMLLANPGQIISPDQFMEKIWGFESDVEQNVVWVNISNLRRKLKSIDAGIVIKASRGLGYFVQEEE</sequence>
<keyword evidence="6" id="KW-0804">Transcription</keyword>
<evidence type="ECO:0000259" key="11">
    <source>
        <dbReference type="PROSITE" id="PS51755"/>
    </source>
</evidence>
<dbReference type="InterPro" id="IPR001867">
    <property type="entry name" value="OmpR/PhoB-type_DNA-bd"/>
</dbReference>
<feature type="modified residue" description="4-aspartylphosphate" evidence="8">
    <location>
        <position position="62"/>
    </location>
</feature>
<dbReference type="FunFam" id="3.40.50.2300:FF:000002">
    <property type="entry name" value="DNA-binding response regulator PhoP"/>
    <property type="match status" value="1"/>
</dbReference>
<dbReference type="SUPFAM" id="SSF46894">
    <property type="entry name" value="C-terminal effector domain of the bipartite response regulators"/>
    <property type="match status" value="1"/>
</dbReference>
<dbReference type="Proteomes" id="UP000003494">
    <property type="component" value="Unassembled WGS sequence"/>
</dbReference>
<dbReference type="CDD" id="cd00383">
    <property type="entry name" value="trans_reg_C"/>
    <property type="match status" value="1"/>
</dbReference>
<dbReference type="GO" id="GO:0000156">
    <property type="term" value="F:phosphorelay response regulator activity"/>
    <property type="evidence" value="ECO:0007669"/>
    <property type="project" value="TreeGrafter"/>
</dbReference>
<keyword evidence="4" id="KW-0805">Transcription regulation</keyword>
<comment type="function">
    <text evidence="7">May play the central regulatory role in sporulation. It may be an element of the effector pathway responsible for the activation of sporulation genes in response to nutritional stress. Spo0A may act in concert with spo0H (a sigma factor) to control the expression of some genes that are critical to the sporulation process.</text>
</comment>
<dbReference type="GO" id="GO:0005829">
    <property type="term" value="C:cytosol"/>
    <property type="evidence" value="ECO:0007669"/>
    <property type="project" value="TreeGrafter"/>
</dbReference>
<keyword evidence="13" id="KW-1185">Reference proteome</keyword>
<dbReference type="Pfam" id="PF00072">
    <property type="entry name" value="Response_reg"/>
    <property type="match status" value="1"/>
</dbReference>
<evidence type="ECO:0000259" key="10">
    <source>
        <dbReference type="PROSITE" id="PS50110"/>
    </source>
</evidence>
<reference evidence="12" key="1">
    <citation type="submission" date="2009-04" db="EMBL/GenBank/DDBJ databases">
        <authorList>
            <person name="Weinstock G."/>
            <person name="Sodergren E."/>
            <person name="Clifton S."/>
            <person name="Fulton L."/>
            <person name="Fulton B."/>
            <person name="Courtney L."/>
            <person name="Fronick C."/>
            <person name="Harrison M."/>
            <person name="Strong C."/>
            <person name="Farmer C."/>
            <person name="Delahaunty K."/>
            <person name="Markovic C."/>
            <person name="Hall O."/>
            <person name="Minx P."/>
            <person name="Tomlinson C."/>
            <person name="Mitreva M."/>
            <person name="Nelson J."/>
            <person name="Hou S."/>
            <person name="Wollam A."/>
            <person name="Pepin K.H."/>
            <person name="Johnson M."/>
            <person name="Bhonagiri V."/>
            <person name="Nash W.E."/>
            <person name="Warren W."/>
            <person name="Chinwalla A."/>
            <person name="Mardis E.R."/>
            <person name="Wilson R.K."/>
        </authorList>
    </citation>
    <scope>NUCLEOTIDE SEQUENCE [LARGE SCALE GENOMIC DNA]</scope>
    <source>
        <strain evidence="12">DSM 14600</strain>
    </source>
</reference>
<evidence type="ECO:0000256" key="5">
    <source>
        <dbReference type="ARBA" id="ARBA00023125"/>
    </source>
</evidence>
<organism evidence="12 13">
    <name type="scientific">Shuttleworthella satelles DSM 14600</name>
    <dbReference type="NCBI Taxonomy" id="626523"/>
    <lineage>
        <taxon>Bacteria</taxon>
        <taxon>Bacillati</taxon>
        <taxon>Bacillota</taxon>
        <taxon>Clostridia</taxon>
        <taxon>Lachnospirales</taxon>
        <taxon>Lachnospiraceae</taxon>
        <taxon>Shuttleworthella</taxon>
    </lineage>
</organism>
<dbReference type="eggNOG" id="COG0745">
    <property type="taxonomic scope" value="Bacteria"/>
</dbReference>
<dbReference type="InterPro" id="IPR016032">
    <property type="entry name" value="Sig_transdc_resp-reg_C-effctor"/>
</dbReference>
<dbReference type="GO" id="GO:0000976">
    <property type="term" value="F:transcription cis-regulatory region binding"/>
    <property type="evidence" value="ECO:0007669"/>
    <property type="project" value="TreeGrafter"/>
</dbReference>
<dbReference type="GO" id="GO:0006355">
    <property type="term" value="P:regulation of DNA-templated transcription"/>
    <property type="evidence" value="ECO:0007669"/>
    <property type="project" value="InterPro"/>
</dbReference>
<dbReference type="InterPro" id="IPR001789">
    <property type="entry name" value="Sig_transdc_resp-reg_receiver"/>
</dbReference>
<dbReference type="InterPro" id="IPR011006">
    <property type="entry name" value="CheY-like_superfamily"/>
</dbReference>
<comment type="caution">
    <text evidence="12">The sequence shown here is derived from an EMBL/GenBank/DDBJ whole genome shotgun (WGS) entry which is preliminary data.</text>
</comment>
<dbReference type="STRING" id="626523.GCWU000342_01673"/>
<evidence type="ECO:0000256" key="2">
    <source>
        <dbReference type="ARBA" id="ARBA00022553"/>
    </source>
</evidence>
<evidence type="ECO:0000256" key="1">
    <source>
        <dbReference type="ARBA" id="ARBA00018672"/>
    </source>
</evidence>
<dbReference type="Gene3D" id="1.10.10.10">
    <property type="entry name" value="Winged helix-like DNA-binding domain superfamily/Winged helix DNA-binding domain"/>
    <property type="match status" value="1"/>
</dbReference>
<gene>
    <name evidence="12" type="ORF">GCWU000342_01673</name>
</gene>
<evidence type="ECO:0000256" key="7">
    <source>
        <dbReference type="ARBA" id="ARBA00024867"/>
    </source>
</evidence>
<feature type="domain" description="Response regulatory" evidence="10">
    <location>
        <begin position="13"/>
        <end position="127"/>
    </location>
</feature>
<dbReference type="HOGENOM" id="CLU_000445_30_1_9"/>
<dbReference type="Gene3D" id="3.40.50.2300">
    <property type="match status" value="1"/>
</dbReference>
<evidence type="ECO:0000313" key="13">
    <source>
        <dbReference type="Proteomes" id="UP000003494"/>
    </source>
</evidence>
<dbReference type="PROSITE" id="PS50110">
    <property type="entry name" value="RESPONSE_REGULATORY"/>
    <property type="match status" value="1"/>
</dbReference>
<dbReference type="InterPro" id="IPR039420">
    <property type="entry name" value="WalR-like"/>
</dbReference>
<dbReference type="InterPro" id="IPR036388">
    <property type="entry name" value="WH-like_DNA-bd_sf"/>
</dbReference>
<dbReference type="PANTHER" id="PTHR48111">
    <property type="entry name" value="REGULATOR OF RPOS"/>
    <property type="match status" value="1"/>
</dbReference>
<dbReference type="EMBL" id="ACIP02000004">
    <property type="protein sequence ID" value="EEP27679.1"/>
    <property type="molecule type" value="Genomic_DNA"/>
</dbReference>
<dbReference type="GO" id="GO:0032993">
    <property type="term" value="C:protein-DNA complex"/>
    <property type="evidence" value="ECO:0007669"/>
    <property type="project" value="TreeGrafter"/>
</dbReference>
<evidence type="ECO:0000313" key="12">
    <source>
        <dbReference type="EMBL" id="EEP27679.1"/>
    </source>
</evidence>
<name>C4GCH9_9FIRM</name>
<dbReference type="PROSITE" id="PS51755">
    <property type="entry name" value="OMPR_PHOB"/>
    <property type="match status" value="1"/>
</dbReference>
<protein>
    <recommendedName>
        <fullName evidence="1">Stage 0 sporulation protein A homolog</fullName>
    </recommendedName>
</protein>
<feature type="domain" description="OmpR/PhoB-type" evidence="11">
    <location>
        <begin position="135"/>
        <end position="233"/>
    </location>
</feature>
<keyword evidence="2 8" id="KW-0597">Phosphoprotein</keyword>
<keyword evidence="5 9" id="KW-0238">DNA-binding</keyword>
<evidence type="ECO:0000256" key="3">
    <source>
        <dbReference type="ARBA" id="ARBA00023012"/>
    </source>
</evidence>
<evidence type="ECO:0000256" key="9">
    <source>
        <dbReference type="PROSITE-ProRule" id="PRU01091"/>
    </source>
</evidence>
<dbReference type="Pfam" id="PF00486">
    <property type="entry name" value="Trans_reg_C"/>
    <property type="match status" value="1"/>
</dbReference>
<keyword evidence="3" id="KW-0902">Two-component regulatory system</keyword>
<dbReference type="Gene3D" id="6.10.250.690">
    <property type="match status" value="1"/>
</dbReference>
<feature type="DNA-binding region" description="OmpR/PhoB-type" evidence="9">
    <location>
        <begin position="135"/>
        <end position="233"/>
    </location>
</feature>
<dbReference type="PANTHER" id="PTHR48111:SF22">
    <property type="entry name" value="REGULATOR OF RPOS"/>
    <property type="match status" value="1"/>
</dbReference>
<evidence type="ECO:0000256" key="4">
    <source>
        <dbReference type="ARBA" id="ARBA00023015"/>
    </source>
</evidence>
<accession>C4GCH9</accession>
<dbReference type="SMART" id="SM00862">
    <property type="entry name" value="Trans_reg_C"/>
    <property type="match status" value="1"/>
</dbReference>
<evidence type="ECO:0000256" key="8">
    <source>
        <dbReference type="PROSITE-ProRule" id="PRU00169"/>
    </source>
</evidence>
<proteinExistence type="predicted"/>
<dbReference type="AlphaFoldDB" id="C4GCH9"/>